<keyword evidence="2" id="KW-1185">Reference proteome</keyword>
<sequence>MEFYDISRDLLSAEPYPGDPKPYLERIRSMEAGEDYTLSAFYACCHSGTHADAPSHYILGGKDISELSLDHCFGPCTLLTASGVLTGAHMDQILPYCEKRVLFRGEGKAFLTPSAAFALCDAGVLLVGTDACSIASPDAEEETHREFLERETVILEGLCLDGVPDGRYLLAAFPIKIHGAEGSPVRAVLIKSDNTE</sequence>
<dbReference type="GO" id="GO:0004061">
    <property type="term" value="F:arylformamidase activity"/>
    <property type="evidence" value="ECO:0007669"/>
    <property type="project" value="InterPro"/>
</dbReference>
<evidence type="ECO:0000313" key="2">
    <source>
        <dbReference type="Proteomes" id="UP000651482"/>
    </source>
</evidence>
<dbReference type="SUPFAM" id="SSF102198">
    <property type="entry name" value="Putative cyclase"/>
    <property type="match status" value="1"/>
</dbReference>
<name>A0A926HSE5_9FIRM</name>
<dbReference type="GO" id="GO:0019441">
    <property type="term" value="P:L-tryptophan catabolic process to kynurenine"/>
    <property type="evidence" value="ECO:0007669"/>
    <property type="project" value="InterPro"/>
</dbReference>
<accession>A0A926HSE5</accession>
<reference evidence="1" key="1">
    <citation type="submission" date="2020-08" db="EMBL/GenBank/DDBJ databases">
        <title>Genome public.</title>
        <authorList>
            <person name="Liu C."/>
            <person name="Sun Q."/>
        </authorList>
    </citation>
    <scope>NUCLEOTIDE SEQUENCE</scope>
    <source>
        <strain evidence="1">NSJ-40</strain>
    </source>
</reference>
<dbReference type="Gene3D" id="3.50.30.50">
    <property type="entry name" value="Putative cyclase"/>
    <property type="match status" value="1"/>
</dbReference>
<dbReference type="AlphaFoldDB" id="A0A926HSE5"/>
<comment type="caution">
    <text evidence="1">The sequence shown here is derived from an EMBL/GenBank/DDBJ whole genome shotgun (WGS) entry which is preliminary data.</text>
</comment>
<protein>
    <submittedName>
        <fullName evidence="1">Cyclase family protein</fullName>
    </submittedName>
</protein>
<organism evidence="1 2">
    <name type="scientific">Yeguia hominis</name>
    <dbReference type="NCBI Taxonomy" id="2763662"/>
    <lineage>
        <taxon>Bacteria</taxon>
        <taxon>Bacillati</taxon>
        <taxon>Bacillota</taxon>
        <taxon>Clostridia</taxon>
        <taxon>Eubacteriales</taxon>
        <taxon>Yeguiaceae</taxon>
        <taxon>Yeguia</taxon>
    </lineage>
</organism>
<evidence type="ECO:0000313" key="1">
    <source>
        <dbReference type="EMBL" id="MBC8534724.1"/>
    </source>
</evidence>
<dbReference type="InterPro" id="IPR007325">
    <property type="entry name" value="KFase/CYL"/>
</dbReference>
<dbReference type="Pfam" id="PF04199">
    <property type="entry name" value="Cyclase"/>
    <property type="match status" value="1"/>
</dbReference>
<dbReference type="Proteomes" id="UP000651482">
    <property type="component" value="Unassembled WGS sequence"/>
</dbReference>
<dbReference type="InterPro" id="IPR037175">
    <property type="entry name" value="KFase_sf"/>
</dbReference>
<proteinExistence type="predicted"/>
<gene>
    <name evidence="1" type="ORF">IAG03_12155</name>
</gene>
<dbReference type="PANTHER" id="PTHR31118:SF12">
    <property type="entry name" value="CYCLASE-LIKE PROTEIN 2"/>
    <property type="match status" value="1"/>
</dbReference>
<dbReference type="EMBL" id="JACRSN010000021">
    <property type="protein sequence ID" value="MBC8534724.1"/>
    <property type="molecule type" value="Genomic_DNA"/>
</dbReference>
<dbReference type="PANTHER" id="PTHR31118">
    <property type="entry name" value="CYCLASE-LIKE PROTEIN 2"/>
    <property type="match status" value="1"/>
</dbReference>
<dbReference type="RefSeq" id="WP_249320309.1">
    <property type="nucleotide sequence ID" value="NZ_JACRSN010000021.1"/>
</dbReference>